<dbReference type="RefSeq" id="WP_145258371.1">
    <property type="nucleotide sequence ID" value="NZ_CP036279.1"/>
</dbReference>
<feature type="region of interest" description="Disordered" evidence="5">
    <location>
        <begin position="459"/>
        <end position="479"/>
    </location>
</feature>
<evidence type="ECO:0000313" key="8">
    <source>
        <dbReference type="EMBL" id="QDU61828.1"/>
    </source>
</evidence>
<dbReference type="Gene3D" id="3.30.1120.10">
    <property type="match status" value="1"/>
</dbReference>
<evidence type="ECO:0000313" key="9">
    <source>
        <dbReference type="Proteomes" id="UP000317093"/>
    </source>
</evidence>
<evidence type="ECO:0000256" key="1">
    <source>
        <dbReference type="ARBA" id="ARBA00008779"/>
    </source>
</evidence>
<evidence type="ECO:0000256" key="2">
    <source>
        <dbReference type="ARBA" id="ARBA00022723"/>
    </source>
</evidence>
<dbReference type="GO" id="GO:0046872">
    <property type="term" value="F:metal ion binding"/>
    <property type="evidence" value="ECO:0007669"/>
    <property type="project" value="UniProtKB-KW"/>
</dbReference>
<protein>
    <submittedName>
        <fullName evidence="8">Arylsulfatase</fullName>
        <ecNumber evidence="8">3.1.6.1</ecNumber>
    </submittedName>
</protein>
<accession>A0A518B4C6</accession>
<reference evidence="8 9" key="1">
    <citation type="submission" date="2019-02" db="EMBL/GenBank/DDBJ databases">
        <title>Deep-cultivation of Planctomycetes and their phenomic and genomic characterization uncovers novel biology.</title>
        <authorList>
            <person name="Wiegand S."/>
            <person name="Jogler M."/>
            <person name="Boedeker C."/>
            <person name="Pinto D."/>
            <person name="Vollmers J."/>
            <person name="Rivas-Marin E."/>
            <person name="Kohn T."/>
            <person name="Peeters S.H."/>
            <person name="Heuer A."/>
            <person name="Rast P."/>
            <person name="Oberbeckmann S."/>
            <person name="Bunk B."/>
            <person name="Jeske O."/>
            <person name="Meyerdierks A."/>
            <person name="Storesund J.E."/>
            <person name="Kallscheuer N."/>
            <person name="Luecker S."/>
            <person name="Lage O.M."/>
            <person name="Pohl T."/>
            <person name="Merkel B.J."/>
            <person name="Hornburger P."/>
            <person name="Mueller R.-W."/>
            <person name="Bruemmer F."/>
            <person name="Labrenz M."/>
            <person name="Spormann A.M."/>
            <person name="Op den Camp H."/>
            <person name="Overmann J."/>
            <person name="Amann R."/>
            <person name="Jetten M.S.M."/>
            <person name="Mascher T."/>
            <person name="Medema M.H."/>
            <person name="Devos D.P."/>
            <person name="Kaster A.-K."/>
            <person name="Ovreas L."/>
            <person name="Rohde M."/>
            <person name="Galperin M.Y."/>
            <person name="Jogler C."/>
        </authorList>
    </citation>
    <scope>NUCLEOTIDE SEQUENCE [LARGE SCALE GENOMIC DNA]</scope>
    <source>
        <strain evidence="8 9">Pan216</strain>
    </source>
</reference>
<dbReference type="Gene3D" id="3.40.720.10">
    <property type="entry name" value="Alkaline Phosphatase, subunit A"/>
    <property type="match status" value="1"/>
</dbReference>
<evidence type="ECO:0000259" key="7">
    <source>
        <dbReference type="Pfam" id="PF00884"/>
    </source>
</evidence>
<feature type="chain" id="PRO_5021960481" evidence="6">
    <location>
        <begin position="21"/>
        <end position="479"/>
    </location>
</feature>
<dbReference type="EMBL" id="CP036279">
    <property type="protein sequence ID" value="QDU61828.1"/>
    <property type="molecule type" value="Genomic_DNA"/>
</dbReference>
<keyword evidence="6" id="KW-0732">Signal</keyword>
<gene>
    <name evidence="8" type="primary">atsA_27</name>
    <name evidence="8" type="ORF">Pan216_26930</name>
</gene>
<feature type="compositionally biased region" description="Polar residues" evidence="5">
    <location>
        <begin position="468"/>
        <end position="479"/>
    </location>
</feature>
<dbReference type="PANTHER" id="PTHR42693:SF53">
    <property type="entry name" value="ENDO-4-O-SULFATASE"/>
    <property type="match status" value="1"/>
</dbReference>
<dbReference type="InterPro" id="IPR024607">
    <property type="entry name" value="Sulfatase_CS"/>
</dbReference>
<dbReference type="EC" id="3.1.6.1" evidence="8"/>
<dbReference type="OrthoDB" id="9803751at2"/>
<dbReference type="Proteomes" id="UP000317093">
    <property type="component" value="Chromosome"/>
</dbReference>
<comment type="similarity">
    <text evidence="1">Belongs to the sulfatase family.</text>
</comment>
<evidence type="ECO:0000256" key="6">
    <source>
        <dbReference type="SAM" id="SignalP"/>
    </source>
</evidence>
<feature type="domain" description="Sulfatase N-terminal" evidence="7">
    <location>
        <begin position="28"/>
        <end position="343"/>
    </location>
</feature>
<dbReference type="AlphaFoldDB" id="A0A518B4C6"/>
<dbReference type="PROSITE" id="PS00523">
    <property type="entry name" value="SULFATASE_1"/>
    <property type="match status" value="1"/>
</dbReference>
<dbReference type="Pfam" id="PF00884">
    <property type="entry name" value="Sulfatase"/>
    <property type="match status" value="1"/>
</dbReference>
<dbReference type="GO" id="GO:0004065">
    <property type="term" value="F:arylsulfatase activity"/>
    <property type="evidence" value="ECO:0007669"/>
    <property type="project" value="UniProtKB-EC"/>
</dbReference>
<dbReference type="KEGG" id="knv:Pan216_26930"/>
<organism evidence="8 9">
    <name type="scientific">Kolteria novifilia</name>
    <dbReference type="NCBI Taxonomy" id="2527975"/>
    <lineage>
        <taxon>Bacteria</taxon>
        <taxon>Pseudomonadati</taxon>
        <taxon>Planctomycetota</taxon>
        <taxon>Planctomycetia</taxon>
        <taxon>Kolteriales</taxon>
        <taxon>Kolteriaceae</taxon>
        <taxon>Kolteria</taxon>
    </lineage>
</organism>
<dbReference type="SUPFAM" id="SSF53649">
    <property type="entry name" value="Alkaline phosphatase-like"/>
    <property type="match status" value="1"/>
</dbReference>
<sequence length="479" mass="53494" precursor="true">MRVGLRSLLVCCLFVATGQAASQAEDRPNFLIILCDDLGYGDLACYGNKTIKTPNLDKLADQGTRLTDCYSAAPVCSPSRAGLLTGRTPNRLGVYDWIPEGNVTHLREDEKTVAKLLKGAGYQTGQFGKWHCNGHFNSDLQPQPDDHGFDHWFATQNNASPTHKQPTNFVRNGEPVGPTKDFSCQVVADEAIGWLERRDPEKPFFMFVCFHEPHEPIDSPEDLVTSYPQATKKGEALYYANVTNMDKAVGKLMAALDKEKLDDSTFVFFTSDNGPETLSRYRSAWRSHGSPGPLRGMKLHLYEAGIRVPGIMRWPGHVAKGAVCDEPVGGVDVLPTCCQLAGVKVPTDKTIDGTSMVPAFHCEPIKRETPLHWHYYRSLTEPVSAMRDGDWVVLGIWDLDKKKPRHYQPGDDDVIKNYKLVRFELYNLKDDLGQRRDLSSAEPERLEKMSEQLKGILKGVQQEAPDWTAQTTTSPQKKG</sequence>
<keyword evidence="3 8" id="KW-0378">Hydrolase</keyword>
<evidence type="ECO:0000256" key="4">
    <source>
        <dbReference type="ARBA" id="ARBA00022837"/>
    </source>
</evidence>
<name>A0A518B4C6_9BACT</name>
<dbReference type="InterPro" id="IPR000917">
    <property type="entry name" value="Sulfatase_N"/>
</dbReference>
<feature type="signal peptide" evidence="6">
    <location>
        <begin position="1"/>
        <end position="20"/>
    </location>
</feature>
<evidence type="ECO:0000256" key="3">
    <source>
        <dbReference type="ARBA" id="ARBA00022801"/>
    </source>
</evidence>
<keyword evidence="9" id="KW-1185">Reference proteome</keyword>
<keyword evidence="4" id="KW-0106">Calcium</keyword>
<dbReference type="InterPro" id="IPR050738">
    <property type="entry name" value="Sulfatase"/>
</dbReference>
<dbReference type="PANTHER" id="PTHR42693">
    <property type="entry name" value="ARYLSULFATASE FAMILY MEMBER"/>
    <property type="match status" value="1"/>
</dbReference>
<evidence type="ECO:0000256" key="5">
    <source>
        <dbReference type="SAM" id="MobiDB-lite"/>
    </source>
</evidence>
<keyword evidence="2" id="KW-0479">Metal-binding</keyword>
<proteinExistence type="inferred from homology"/>
<dbReference type="InterPro" id="IPR017850">
    <property type="entry name" value="Alkaline_phosphatase_core_sf"/>
</dbReference>